<dbReference type="EMBL" id="KN822108">
    <property type="protein sequence ID" value="KIM56949.1"/>
    <property type="molecule type" value="Genomic_DNA"/>
</dbReference>
<reference evidence="1 2" key="1">
    <citation type="submission" date="2014-04" db="EMBL/GenBank/DDBJ databases">
        <authorList>
            <consortium name="DOE Joint Genome Institute"/>
            <person name="Kuo A."/>
            <person name="Kohler A."/>
            <person name="Nagy L.G."/>
            <person name="Floudas D."/>
            <person name="Copeland A."/>
            <person name="Barry K.W."/>
            <person name="Cichocki N."/>
            <person name="Veneault-Fourrey C."/>
            <person name="LaButti K."/>
            <person name="Lindquist E.A."/>
            <person name="Lipzen A."/>
            <person name="Lundell T."/>
            <person name="Morin E."/>
            <person name="Murat C."/>
            <person name="Sun H."/>
            <person name="Tunlid A."/>
            <person name="Henrissat B."/>
            <person name="Grigoriev I.V."/>
            <person name="Hibbett D.S."/>
            <person name="Martin F."/>
            <person name="Nordberg H.P."/>
            <person name="Cantor M.N."/>
            <person name="Hua S.X."/>
        </authorList>
    </citation>
    <scope>NUCLEOTIDE SEQUENCE [LARGE SCALE GENOMIC DNA]</scope>
    <source>
        <strain evidence="1 2">Foug A</strain>
    </source>
</reference>
<keyword evidence="2" id="KW-1185">Reference proteome</keyword>
<evidence type="ECO:0000313" key="2">
    <source>
        <dbReference type="Proteomes" id="UP000053989"/>
    </source>
</evidence>
<proteinExistence type="predicted"/>
<dbReference type="InParanoid" id="A0A0C3DKX7"/>
<protein>
    <submittedName>
        <fullName evidence="1">Uncharacterized protein</fullName>
    </submittedName>
</protein>
<organism evidence="1 2">
    <name type="scientific">Scleroderma citrinum Foug A</name>
    <dbReference type="NCBI Taxonomy" id="1036808"/>
    <lineage>
        <taxon>Eukaryota</taxon>
        <taxon>Fungi</taxon>
        <taxon>Dikarya</taxon>
        <taxon>Basidiomycota</taxon>
        <taxon>Agaricomycotina</taxon>
        <taxon>Agaricomycetes</taxon>
        <taxon>Agaricomycetidae</taxon>
        <taxon>Boletales</taxon>
        <taxon>Sclerodermatineae</taxon>
        <taxon>Sclerodermataceae</taxon>
        <taxon>Scleroderma</taxon>
    </lineage>
</organism>
<gene>
    <name evidence="1" type="ORF">SCLCIDRAFT_202370</name>
</gene>
<dbReference type="AlphaFoldDB" id="A0A0C3DKX7"/>
<reference evidence="2" key="2">
    <citation type="submission" date="2015-01" db="EMBL/GenBank/DDBJ databases">
        <title>Evolutionary Origins and Diversification of the Mycorrhizal Mutualists.</title>
        <authorList>
            <consortium name="DOE Joint Genome Institute"/>
            <consortium name="Mycorrhizal Genomics Consortium"/>
            <person name="Kohler A."/>
            <person name="Kuo A."/>
            <person name="Nagy L.G."/>
            <person name="Floudas D."/>
            <person name="Copeland A."/>
            <person name="Barry K.W."/>
            <person name="Cichocki N."/>
            <person name="Veneault-Fourrey C."/>
            <person name="LaButti K."/>
            <person name="Lindquist E.A."/>
            <person name="Lipzen A."/>
            <person name="Lundell T."/>
            <person name="Morin E."/>
            <person name="Murat C."/>
            <person name="Riley R."/>
            <person name="Ohm R."/>
            <person name="Sun H."/>
            <person name="Tunlid A."/>
            <person name="Henrissat B."/>
            <person name="Grigoriev I.V."/>
            <person name="Hibbett D.S."/>
            <person name="Martin F."/>
        </authorList>
    </citation>
    <scope>NUCLEOTIDE SEQUENCE [LARGE SCALE GENOMIC DNA]</scope>
    <source>
        <strain evidence="2">Foug A</strain>
    </source>
</reference>
<name>A0A0C3DKX7_9AGAM</name>
<dbReference type="HOGENOM" id="CLU_1441826_0_0_1"/>
<evidence type="ECO:0000313" key="1">
    <source>
        <dbReference type="EMBL" id="KIM56949.1"/>
    </source>
</evidence>
<accession>A0A0C3DKX7</accession>
<dbReference type="Proteomes" id="UP000053989">
    <property type="component" value="Unassembled WGS sequence"/>
</dbReference>
<sequence>MASVPRYVPAPFPWSILAVSTLFDTPDTSVDSLKPLDPSMHHGPSCTSSTHICTCTIVAACLSAIQCLRHIRQTSRDTCVVCSTYLLDSHGRSHTLSVPPQAAVQSFSGALALFHDVVFARWTRAAKFTRPFPVHAWFSVATYCNAIACLYSHFVTHCYTFRPRFSLVRRNIMLLTANGVCNDSSTFS</sequence>